<dbReference type="PANTHER" id="PTHR27001">
    <property type="entry name" value="OS01G0253100 PROTEIN"/>
    <property type="match status" value="1"/>
</dbReference>
<dbReference type="FunFam" id="1.10.510.10:FF:000754">
    <property type="entry name" value="Interleukin-1 receptor-associated kinase"/>
    <property type="match status" value="1"/>
</dbReference>
<dbReference type="PROSITE" id="PS00107">
    <property type="entry name" value="PROTEIN_KINASE_ATP"/>
    <property type="match status" value="1"/>
</dbReference>
<feature type="region of interest" description="Disordered" evidence="11">
    <location>
        <begin position="272"/>
        <end position="313"/>
    </location>
</feature>
<dbReference type="InterPro" id="IPR011009">
    <property type="entry name" value="Kinase-like_dom_sf"/>
</dbReference>
<evidence type="ECO:0000256" key="7">
    <source>
        <dbReference type="ARBA" id="ARBA00022840"/>
    </source>
</evidence>
<dbReference type="GO" id="GO:0004674">
    <property type="term" value="F:protein serine/threonine kinase activity"/>
    <property type="evidence" value="ECO:0007669"/>
    <property type="project" value="UniProtKB-KW"/>
</dbReference>
<evidence type="ECO:0000256" key="5">
    <source>
        <dbReference type="ARBA" id="ARBA00022741"/>
    </source>
</evidence>
<dbReference type="InterPro" id="IPR011029">
    <property type="entry name" value="DEATH-like_dom_sf"/>
</dbReference>
<evidence type="ECO:0000256" key="3">
    <source>
        <dbReference type="ARBA" id="ARBA00022527"/>
    </source>
</evidence>
<evidence type="ECO:0000256" key="1">
    <source>
        <dbReference type="ARBA" id="ARBA00008718"/>
    </source>
</evidence>
<dbReference type="SUPFAM" id="SSF56112">
    <property type="entry name" value="Protein kinase-like (PK-like)"/>
    <property type="match status" value="1"/>
</dbReference>
<comment type="catalytic activity">
    <reaction evidence="8">
        <text>L-threonyl-[protein] + ATP = O-phospho-L-threonyl-[protein] + ADP + H(+)</text>
        <dbReference type="Rhea" id="RHEA:46608"/>
        <dbReference type="Rhea" id="RHEA-COMP:11060"/>
        <dbReference type="Rhea" id="RHEA-COMP:11605"/>
        <dbReference type="ChEBI" id="CHEBI:15378"/>
        <dbReference type="ChEBI" id="CHEBI:30013"/>
        <dbReference type="ChEBI" id="CHEBI:30616"/>
        <dbReference type="ChEBI" id="CHEBI:61977"/>
        <dbReference type="ChEBI" id="CHEBI:456216"/>
        <dbReference type="EC" id="2.7.11.1"/>
    </reaction>
</comment>
<keyword evidence="3" id="KW-0723">Serine/threonine-protein kinase</keyword>
<keyword evidence="4" id="KW-0808">Transferase</keyword>
<reference evidence="13 14" key="1">
    <citation type="journal article" date="2024" name="Insects">
        <title>An Improved Chromosome-Level Genome Assembly of the Firefly Pyrocoelia pectoralis.</title>
        <authorList>
            <person name="Fu X."/>
            <person name="Meyer-Rochow V.B."/>
            <person name="Ballantyne L."/>
            <person name="Zhu X."/>
        </authorList>
    </citation>
    <scope>NUCLEOTIDE SEQUENCE [LARGE SCALE GENOMIC DNA]</scope>
    <source>
        <strain evidence="13">XCY_ONT2</strain>
    </source>
</reference>
<dbReference type="Gene3D" id="1.10.533.10">
    <property type="entry name" value="Death Domain, Fas"/>
    <property type="match status" value="1"/>
</dbReference>
<dbReference type="Pfam" id="PF00069">
    <property type="entry name" value="Pkinase"/>
    <property type="match status" value="1"/>
</dbReference>
<dbReference type="GO" id="GO:0005886">
    <property type="term" value="C:plasma membrane"/>
    <property type="evidence" value="ECO:0007669"/>
    <property type="project" value="TreeGrafter"/>
</dbReference>
<organism evidence="13 14">
    <name type="scientific">Pyrocoelia pectoralis</name>
    <dbReference type="NCBI Taxonomy" id="417401"/>
    <lineage>
        <taxon>Eukaryota</taxon>
        <taxon>Metazoa</taxon>
        <taxon>Ecdysozoa</taxon>
        <taxon>Arthropoda</taxon>
        <taxon>Hexapoda</taxon>
        <taxon>Insecta</taxon>
        <taxon>Pterygota</taxon>
        <taxon>Neoptera</taxon>
        <taxon>Endopterygota</taxon>
        <taxon>Coleoptera</taxon>
        <taxon>Polyphaga</taxon>
        <taxon>Elateriformia</taxon>
        <taxon>Elateroidea</taxon>
        <taxon>Lampyridae</taxon>
        <taxon>Lampyrinae</taxon>
        <taxon>Pyrocoelia</taxon>
    </lineage>
</organism>
<evidence type="ECO:0000256" key="10">
    <source>
        <dbReference type="PROSITE-ProRule" id="PRU10141"/>
    </source>
</evidence>
<gene>
    <name evidence="13" type="ORF">RI129_006321</name>
</gene>
<proteinExistence type="inferred from homology"/>
<dbReference type="Gene3D" id="3.30.200.20">
    <property type="entry name" value="Phosphorylase Kinase, domain 1"/>
    <property type="match status" value="1"/>
</dbReference>
<keyword evidence="6" id="KW-0418">Kinase</keyword>
<evidence type="ECO:0000256" key="8">
    <source>
        <dbReference type="ARBA" id="ARBA00047899"/>
    </source>
</evidence>
<dbReference type="InterPro" id="IPR000719">
    <property type="entry name" value="Prot_kinase_dom"/>
</dbReference>
<comment type="caution">
    <text evidence="13">The sequence shown here is derived from an EMBL/GenBank/DDBJ whole genome shotgun (WGS) entry which is preliminary data.</text>
</comment>
<keyword evidence="7 10" id="KW-0067">ATP-binding</keyword>
<dbReference type="EMBL" id="JAVRBK010000004">
    <property type="protein sequence ID" value="KAK5645021.1"/>
    <property type="molecule type" value="Genomic_DNA"/>
</dbReference>
<protein>
    <recommendedName>
        <fullName evidence="2">non-specific serine/threonine protein kinase</fullName>
        <ecNumber evidence="2">2.7.11.1</ecNumber>
    </recommendedName>
</protein>
<name>A0AAN7ZPG8_9COLE</name>
<evidence type="ECO:0000256" key="4">
    <source>
        <dbReference type="ARBA" id="ARBA00022679"/>
    </source>
</evidence>
<dbReference type="CDD" id="cd08308">
    <property type="entry name" value="Death_Tube"/>
    <property type="match status" value="1"/>
</dbReference>
<dbReference type="InterPro" id="IPR017441">
    <property type="entry name" value="Protein_kinase_ATP_BS"/>
</dbReference>
<keyword evidence="5 10" id="KW-0547">Nucleotide-binding</keyword>
<dbReference type="AlphaFoldDB" id="A0AAN7ZPG8"/>
<dbReference type="SUPFAM" id="SSF47986">
    <property type="entry name" value="DEATH domain"/>
    <property type="match status" value="1"/>
</dbReference>
<feature type="binding site" evidence="10">
    <location>
        <position position="508"/>
    </location>
    <ligand>
        <name>ATP</name>
        <dbReference type="ChEBI" id="CHEBI:30616"/>
    </ligand>
</feature>
<evidence type="ECO:0000313" key="14">
    <source>
        <dbReference type="Proteomes" id="UP001329430"/>
    </source>
</evidence>
<sequence length="762" mass="84124">MNSSTEIRKLPPSCLQELVQILEYNDSWKILMDKIPKLLEKENYECRLSLSNLRKYRSEHFKLIENASKTTGRACTEILFDEWGTSGRVRPALGHLLFLLTSVELFRAADFVAVNLLNTDAPSRPSEGPPAPVIIPNMPDRKLEEIEKILNEIDYPSSVISMINSNSRDVNINQSSGNQNIIPPKIIISEARESNLVGNVPLVVHNSSHNRQNHLTRQNATVVEHSVAVSDMIAFSQTVAIESEQNFISDMMQFSQTVSGDNHDIPCISELIHSNSNNPSDTSETLSRSNNNECTTSEMYSNSDQSATSQTLSNSNIPNISALNVSVKSESLPNEDNVPAISELLPDVSTPNTTSQQVSIPNLSILKADQSLPQLSILMSSQSLVPQLDVLLSESSKQNFTSNSYLPVIDITSDSSSEISTSSSTFSHNTNVSRGSQRTCASPLPNLSLNTLLPHFTYTEIEVATNNFDVTPYTNSEHVGNGRFLGSGAFGSVFLALNIGDKSVAVKKLFLNNADVVNVDDPVTKQFRNEVEILSKYKHENLLSILGYSCDGPTYCLLYDFMPGGALKDRLQCKDQKLIWTDRMYIALGTARAVAYLHTAYLTPLIHRDIKSANILLDCNNKPKLCDFGLVRLLTSPNTNTSTTAFGTSAYMAREAFRGDVSVKVDTFSFGVVLLELITGLPPLDETREGLDIVTHVEEVCEDHSGIFSLIDTKAGSWFAKNKNFAEELYQISTKCLEENKKKRPTMVDISEALAELIKESA</sequence>
<evidence type="ECO:0000256" key="6">
    <source>
        <dbReference type="ARBA" id="ARBA00022777"/>
    </source>
</evidence>
<evidence type="ECO:0000256" key="2">
    <source>
        <dbReference type="ARBA" id="ARBA00012513"/>
    </source>
</evidence>
<evidence type="ECO:0000259" key="12">
    <source>
        <dbReference type="PROSITE" id="PS50011"/>
    </source>
</evidence>
<evidence type="ECO:0000313" key="13">
    <source>
        <dbReference type="EMBL" id="KAK5645021.1"/>
    </source>
</evidence>
<dbReference type="InterPro" id="IPR029397">
    <property type="entry name" value="Tube_Death"/>
</dbReference>
<dbReference type="PROSITE" id="PS50011">
    <property type="entry name" value="PROTEIN_KINASE_DOM"/>
    <property type="match status" value="1"/>
</dbReference>
<comment type="catalytic activity">
    <reaction evidence="9">
        <text>L-seryl-[protein] + ATP = O-phospho-L-seryl-[protein] + ADP + H(+)</text>
        <dbReference type="Rhea" id="RHEA:17989"/>
        <dbReference type="Rhea" id="RHEA-COMP:9863"/>
        <dbReference type="Rhea" id="RHEA-COMP:11604"/>
        <dbReference type="ChEBI" id="CHEBI:15378"/>
        <dbReference type="ChEBI" id="CHEBI:29999"/>
        <dbReference type="ChEBI" id="CHEBI:30616"/>
        <dbReference type="ChEBI" id="CHEBI:83421"/>
        <dbReference type="ChEBI" id="CHEBI:456216"/>
        <dbReference type="EC" id="2.7.11.1"/>
    </reaction>
</comment>
<dbReference type="PANTHER" id="PTHR27001:SF931">
    <property type="entry name" value="OS11G0664100 PROTEIN"/>
    <property type="match status" value="1"/>
</dbReference>
<evidence type="ECO:0000256" key="9">
    <source>
        <dbReference type="ARBA" id="ARBA00048679"/>
    </source>
</evidence>
<feature type="domain" description="Protein kinase" evidence="12">
    <location>
        <begin position="479"/>
        <end position="758"/>
    </location>
</feature>
<comment type="similarity">
    <text evidence="1">Belongs to the protein kinase superfamily. TKL Ser/Thr protein kinase family. Pelle subfamily.</text>
</comment>
<dbReference type="SMART" id="SM00220">
    <property type="entry name" value="S_TKc"/>
    <property type="match status" value="1"/>
</dbReference>
<dbReference type="Proteomes" id="UP001329430">
    <property type="component" value="Chromosome 4"/>
</dbReference>
<feature type="compositionally biased region" description="Polar residues" evidence="11">
    <location>
        <begin position="428"/>
        <end position="439"/>
    </location>
</feature>
<accession>A0AAN7ZPG8</accession>
<evidence type="ECO:0000256" key="11">
    <source>
        <dbReference type="SAM" id="MobiDB-lite"/>
    </source>
</evidence>
<dbReference type="InterPro" id="IPR008271">
    <property type="entry name" value="Ser/Thr_kinase_AS"/>
</dbReference>
<dbReference type="PROSITE" id="PS00108">
    <property type="entry name" value="PROTEIN_KINASE_ST"/>
    <property type="match status" value="1"/>
</dbReference>
<keyword evidence="14" id="KW-1185">Reference proteome</keyword>
<feature type="region of interest" description="Disordered" evidence="11">
    <location>
        <begin position="420"/>
        <end position="439"/>
    </location>
</feature>
<dbReference type="EC" id="2.7.11.1" evidence="2"/>
<dbReference type="Gene3D" id="1.10.510.10">
    <property type="entry name" value="Transferase(Phosphotransferase) domain 1"/>
    <property type="match status" value="1"/>
</dbReference>
<dbReference type="Pfam" id="PF14786">
    <property type="entry name" value="Death_2"/>
    <property type="match status" value="1"/>
</dbReference>
<dbReference type="GO" id="GO:0005524">
    <property type="term" value="F:ATP binding"/>
    <property type="evidence" value="ECO:0007669"/>
    <property type="project" value="UniProtKB-UniRule"/>
</dbReference>